<evidence type="ECO:0000313" key="3">
    <source>
        <dbReference type="Proteomes" id="UP000828390"/>
    </source>
</evidence>
<proteinExistence type="predicted"/>
<accession>A0A9D4KXR6</accession>
<reference evidence="2" key="1">
    <citation type="journal article" date="2019" name="bioRxiv">
        <title>The Genome of the Zebra Mussel, Dreissena polymorpha: A Resource for Invasive Species Research.</title>
        <authorList>
            <person name="McCartney M.A."/>
            <person name="Auch B."/>
            <person name="Kono T."/>
            <person name="Mallez S."/>
            <person name="Zhang Y."/>
            <person name="Obille A."/>
            <person name="Becker A."/>
            <person name="Abrahante J.E."/>
            <person name="Garbe J."/>
            <person name="Badalamenti J.P."/>
            <person name="Herman A."/>
            <person name="Mangelson H."/>
            <person name="Liachko I."/>
            <person name="Sullivan S."/>
            <person name="Sone E.D."/>
            <person name="Koren S."/>
            <person name="Silverstein K.A.T."/>
            <person name="Beckman K.B."/>
            <person name="Gohl D.M."/>
        </authorList>
    </citation>
    <scope>NUCLEOTIDE SEQUENCE</scope>
    <source>
        <strain evidence="2">Duluth1</strain>
        <tissue evidence="2">Whole animal</tissue>
    </source>
</reference>
<dbReference type="Proteomes" id="UP000828390">
    <property type="component" value="Unassembled WGS sequence"/>
</dbReference>
<feature type="compositionally biased region" description="Low complexity" evidence="1">
    <location>
        <begin position="43"/>
        <end position="54"/>
    </location>
</feature>
<gene>
    <name evidence="2" type="ORF">DPMN_089391</name>
</gene>
<comment type="caution">
    <text evidence="2">The sequence shown here is derived from an EMBL/GenBank/DDBJ whole genome shotgun (WGS) entry which is preliminary data.</text>
</comment>
<dbReference type="AlphaFoldDB" id="A0A9D4KXR6"/>
<organism evidence="2 3">
    <name type="scientific">Dreissena polymorpha</name>
    <name type="common">Zebra mussel</name>
    <name type="synonym">Mytilus polymorpha</name>
    <dbReference type="NCBI Taxonomy" id="45954"/>
    <lineage>
        <taxon>Eukaryota</taxon>
        <taxon>Metazoa</taxon>
        <taxon>Spiralia</taxon>
        <taxon>Lophotrochozoa</taxon>
        <taxon>Mollusca</taxon>
        <taxon>Bivalvia</taxon>
        <taxon>Autobranchia</taxon>
        <taxon>Heteroconchia</taxon>
        <taxon>Euheterodonta</taxon>
        <taxon>Imparidentia</taxon>
        <taxon>Neoheterodontei</taxon>
        <taxon>Myida</taxon>
        <taxon>Dreissenoidea</taxon>
        <taxon>Dreissenidae</taxon>
        <taxon>Dreissena</taxon>
    </lineage>
</organism>
<reference evidence="2" key="2">
    <citation type="submission" date="2020-11" db="EMBL/GenBank/DDBJ databases">
        <authorList>
            <person name="McCartney M.A."/>
            <person name="Auch B."/>
            <person name="Kono T."/>
            <person name="Mallez S."/>
            <person name="Becker A."/>
            <person name="Gohl D.M."/>
            <person name="Silverstein K.A.T."/>
            <person name="Koren S."/>
            <person name="Bechman K.B."/>
            <person name="Herman A."/>
            <person name="Abrahante J.E."/>
            <person name="Garbe J."/>
        </authorList>
    </citation>
    <scope>NUCLEOTIDE SEQUENCE</scope>
    <source>
        <strain evidence="2">Duluth1</strain>
        <tissue evidence="2">Whole animal</tissue>
    </source>
</reference>
<evidence type="ECO:0000256" key="1">
    <source>
        <dbReference type="SAM" id="MobiDB-lite"/>
    </source>
</evidence>
<sequence>MFRCLQGNASGFDRETLNNIRVDAELSSIRRFETPPRGRGRGRSFSGNSSYGSERGNHYGRGRRDVFDQLQGARFKTPGNRQSDVEID</sequence>
<feature type="region of interest" description="Disordered" evidence="1">
    <location>
        <begin position="31"/>
        <end position="65"/>
    </location>
</feature>
<evidence type="ECO:0000313" key="2">
    <source>
        <dbReference type="EMBL" id="KAH3847077.1"/>
    </source>
</evidence>
<protein>
    <submittedName>
        <fullName evidence="2">Uncharacterized protein</fullName>
    </submittedName>
</protein>
<keyword evidence="3" id="KW-1185">Reference proteome</keyword>
<name>A0A9D4KXR6_DREPO</name>
<dbReference type="EMBL" id="JAIWYP010000003">
    <property type="protein sequence ID" value="KAH3847077.1"/>
    <property type="molecule type" value="Genomic_DNA"/>
</dbReference>